<dbReference type="Pfam" id="PF04782">
    <property type="entry name" value="DUF632"/>
    <property type="match status" value="1"/>
</dbReference>
<feature type="region of interest" description="Disordered" evidence="2">
    <location>
        <begin position="138"/>
        <end position="286"/>
    </location>
</feature>
<feature type="compositionally biased region" description="Acidic residues" evidence="2">
    <location>
        <begin position="200"/>
        <end position="209"/>
    </location>
</feature>
<organism evidence="5">
    <name type="scientific">Anthurium amnicola</name>
    <dbReference type="NCBI Taxonomy" id="1678845"/>
    <lineage>
        <taxon>Eukaryota</taxon>
        <taxon>Viridiplantae</taxon>
        <taxon>Streptophyta</taxon>
        <taxon>Embryophyta</taxon>
        <taxon>Tracheophyta</taxon>
        <taxon>Spermatophyta</taxon>
        <taxon>Magnoliopsida</taxon>
        <taxon>Liliopsida</taxon>
        <taxon>Araceae</taxon>
        <taxon>Pothoideae</taxon>
        <taxon>Potheae</taxon>
        <taxon>Anthurium</taxon>
    </lineage>
</organism>
<feature type="compositionally biased region" description="Low complexity" evidence="2">
    <location>
        <begin position="242"/>
        <end position="254"/>
    </location>
</feature>
<feature type="domain" description="DUF630" evidence="4">
    <location>
        <begin position="77"/>
        <end position="135"/>
    </location>
</feature>
<gene>
    <name evidence="5" type="primary">PAN1_10</name>
    <name evidence="5" type="ORF">g.96009</name>
</gene>
<evidence type="ECO:0000313" key="5">
    <source>
        <dbReference type="EMBL" id="JAT60388.1"/>
    </source>
</evidence>
<evidence type="ECO:0000259" key="4">
    <source>
        <dbReference type="Pfam" id="PF04783"/>
    </source>
</evidence>
<dbReference type="InterPro" id="IPR006867">
    <property type="entry name" value="DUF632"/>
</dbReference>
<evidence type="ECO:0000256" key="2">
    <source>
        <dbReference type="SAM" id="MobiDB-lite"/>
    </source>
</evidence>
<protein>
    <submittedName>
        <fullName evidence="5">Actin cytoskeleton-regulatory complex protein PAN1</fullName>
    </submittedName>
</protein>
<keyword evidence="1" id="KW-0175">Coiled coil</keyword>
<evidence type="ECO:0000256" key="1">
    <source>
        <dbReference type="SAM" id="Coils"/>
    </source>
</evidence>
<feature type="domain" description="DUF632" evidence="3">
    <location>
        <begin position="347"/>
        <end position="644"/>
    </location>
</feature>
<evidence type="ECO:0000259" key="3">
    <source>
        <dbReference type="Pfam" id="PF04782"/>
    </source>
</evidence>
<feature type="coiled-coil region" evidence="1">
    <location>
        <begin position="450"/>
        <end position="495"/>
    </location>
</feature>
<feature type="compositionally biased region" description="Pro residues" evidence="2">
    <location>
        <begin position="160"/>
        <end position="178"/>
    </location>
</feature>
<feature type="non-terminal residue" evidence="5">
    <location>
        <position position="1"/>
    </location>
</feature>
<name>A0A1D1Z0G0_9ARAE</name>
<dbReference type="InterPro" id="IPR006868">
    <property type="entry name" value="DUF630"/>
</dbReference>
<dbReference type="AlphaFoldDB" id="A0A1D1Z0G0"/>
<sequence length="782" mass="86481">SLSLSLCLWFTRAAPPNQRAIFLGFSCQSPLNQPTRIKTHIWVLPNPTSRTTHWVCCGGLLQPLGGLFCGVLGGCGMGCVYSRVEREEAVRRCRDRRHLMKQLVECRGRFAAAHLAYLQSLRNTGATLRQFAEADSSLVLPPGDASSVTTAGPGRRIRLPPSPPPLPPSPPPLPPFSPDPKTVGEEARLAPAGGGREGREEEEDGETMGDESVVNLDGCDTTDEIRPPPPPHLGGSSWGFWAPLDASSSPSNPASPTPHRKDAAEDEDWAETKTEFDEEEDAGEDNAGAAAGASLDAGWNVGVMEKLRPGRGELPVDDNSESAVSSWFTKDTDAAVVVWRSRKTLPGIVGELDDYFLKASAGGSEVAAVLESNRASSLHRVFVQTKGKNLKSAKVFSSLSWRWSSRSPQRGTDAPQGMGDDRRCGSHCTTLDKLFSEEQKLYKEVKEEEMAKLQYRKKVLLLQKQEAREQDWTIVAKTRSRIEELQSEIMSLQGSISNICSSISKLRDEELHPQLVELCSGLMQMWRTMYECHQVQNHIAQQVNHLHNFSSAEPTTESHRHATDQLETEVDSWHNAFYSLLRAQWEYAHTLNQWVRLTDCLPTNDGPLGASGIFVLCEEWQLALERLPEKGAAEAIRSFVSVVHSIGLQLAEEHSLQKKSERLEKKLVKELNSLREMETKHNGSHADDMISTPILNDPPLSAKHAKMDAHRKRAVEENSKYLNSVRLSRVMMINNLQTSLPNVFHALMGFASVCVQAFEGVYRPYEAAVGHANGSSPSREIP</sequence>
<proteinExistence type="predicted"/>
<dbReference type="PANTHER" id="PTHR21450:SF21">
    <property type="entry name" value="REDUCTASE SUBUNIT C, PUTATIVE (DUF630 AND DUF632)-RELATED"/>
    <property type="match status" value="1"/>
</dbReference>
<dbReference type="PANTHER" id="PTHR21450">
    <property type="entry name" value="PROTEIN ALTERED PHOSPHATE STARVATION RESPONSE 1"/>
    <property type="match status" value="1"/>
</dbReference>
<accession>A0A1D1Z0G0</accession>
<reference evidence="5" key="1">
    <citation type="submission" date="2015-07" db="EMBL/GenBank/DDBJ databases">
        <title>Transcriptome Assembly of Anthurium amnicola.</title>
        <authorList>
            <person name="Suzuki J."/>
        </authorList>
    </citation>
    <scope>NUCLEOTIDE SEQUENCE</scope>
</reference>
<dbReference type="Pfam" id="PF04783">
    <property type="entry name" value="DUF630"/>
    <property type="match status" value="1"/>
</dbReference>
<dbReference type="EMBL" id="GDJX01007548">
    <property type="protein sequence ID" value="JAT60388.1"/>
    <property type="molecule type" value="Transcribed_RNA"/>
</dbReference>